<organism evidence="1 2">
    <name type="scientific">Ameca splendens</name>
    <dbReference type="NCBI Taxonomy" id="208324"/>
    <lineage>
        <taxon>Eukaryota</taxon>
        <taxon>Metazoa</taxon>
        <taxon>Chordata</taxon>
        <taxon>Craniata</taxon>
        <taxon>Vertebrata</taxon>
        <taxon>Euteleostomi</taxon>
        <taxon>Actinopterygii</taxon>
        <taxon>Neopterygii</taxon>
        <taxon>Teleostei</taxon>
        <taxon>Neoteleostei</taxon>
        <taxon>Acanthomorphata</taxon>
        <taxon>Ovalentaria</taxon>
        <taxon>Atherinomorphae</taxon>
        <taxon>Cyprinodontiformes</taxon>
        <taxon>Goodeidae</taxon>
        <taxon>Ameca</taxon>
    </lineage>
</organism>
<evidence type="ECO:0000313" key="2">
    <source>
        <dbReference type="Proteomes" id="UP001469553"/>
    </source>
</evidence>
<comment type="caution">
    <text evidence="1">The sequence shown here is derived from an EMBL/GenBank/DDBJ whole genome shotgun (WGS) entry which is preliminary data.</text>
</comment>
<dbReference type="Proteomes" id="UP001469553">
    <property type="component" value="Unassembled WGS sequence"/>
</dbReference>
<accession>A0ABV0Z600</accession>
<name>A0ABV0Z600_9TELE</name>
<sequence>MSIKLPQIFLCIQERRVCFLQGDMQETPAFHLHRQRQRIEKGATLWQGLSAQLLGVPNLKIKKSNAGIKK</sequence>
<reference evidence="1 2" key="1">
    <citation type="submission" date="2021-06" db="EMBL/GenBank/DDBJ databases">
        <authorList>
            <person name="Palmer J.M."/>
        </authorList>
    </citation>
    <scope>NUCLEOTIDE SEQUENCE [LARGE SCALE GENOMIC DNA]</scope>
    <source>
        <strain evidence="1 2">AS_MEX2019</strain>
        <tissue evidence="1">Muscle</tissue>
    </source>
</reference>
<dbReference type="EMBL" id="JAHRIP010052996">
    <property type="protein sequence ID" value="MEQ2301510.1"/>
    <property type="molecule type" value="Genomic_DNA"/>
</dbReference>
<evidence type="ECO:0000313" key="1">
    <source>
        <dbReference type="EMBL" id="MEQ2301510.1"/>
    </source>
</evidence>
<gene>
    <name evidence="1" type="ORF">AMECASPLE_036814</name>
</gene>
<protein>
    <submittedName>
        <fullName evidence="1">Uncharacterized protein</fullName>
    </submittedName>
</protein>
<keyword evidence="2" id="KW-1185">Reference proteome</keyword>
<proteinExistence type="predicted"/>